<dbReference type="PANTHER" id="PTHR21485:SF6">
    <property type="entry name" value="N-ACYLNEURAMINATE CYTIDYLYLTRANSFERASE-RELATED"/>
    <property type="match status" value="1"/>
</dbReference>
<evidence type="ECO:0000313" key="1">
    <source>
        <dbReference type="EMBL" id="SVC70641.1"/>
    </source>
</evidence>
<dbReference type="GO" id="GO:0008781">
    <property type="term" value="F:N-acylneuraminate cytidylyltransferase activity"/>
    <property type="evidence" value="ECO:0007669"/>
    <property type="project" value="TreeGrafter"/>
</dbReference>
<proteinExistence type="predicted"/>
<sequence>MINEGNTIGLITARSGSKRLPNKNILNFHKKPLIAWSIEAALNSKYIDDVIVSTNDNRISDIAKEHGAEVPFLRPSSLAKDSTKSIEVIEHTINSLAQVNRNYNHLVLLQPTSPLRTGQHIDEAIELYKRKKAKAVISLNKLERPIEWTGMISEDLLMNDFLKKGLGNSQSQEFLSRYLINGAIYVINIDSFQKKKALIFCDETFAYIMQNSDSIDIDTYLDFKLAEIIMANEIQDL</sequence>
<dbReference type="PANTHER" id="PTHR21485">
    <property type="entry name" value="HAD SUPERFAMILY MEMBERS CMAS AND KDSC"/>
    <property type="match status" value="1"/>
</dbReference>
<dbReference type="EMBL" id="UINC01106169">
    <property type="protein sequence ID" value="SVC70641.1"/>
    <property type="molecule type" value="Genomic_DNA"/>
</dbReference>
<dbReference type="CDD" id="cd02513">
    <property type="entry name" value="CMP-NeuAc_Synthase"/>
    <property type="match status" value="1"/>
</dbReference>
<dbReference type="InterPro" id="IPR050793">
    <property type="entry name" value="CMP-NeuNAc_synthase"/>
</dbReference>
<reference evidence="1" key="1">
    <citation type="submission" date="2018-05" db="EMBL/GenBank/DDBJ databases">
        <authorList>
            <person name="Lanie J.A."/>
            <person name="Ng W.-L."/>
            <person name="Kazmierczak K.M."/>
            <person name="Andrzejewski T.M."/>
            <person name="Davidsen T.M."/>
            <person name="Wayne K.J."/>
            <person name="Tettelin H."/>
            <person name="Glass J.I."/>
            <person name="Rusch D."/>
            <person name="Podicherti R."/>
            <person name="Tsui H.-C.T."/>
            <person name="Winkler M.E."/>
        </authorList>
    </citation>
    <scope>NUCLEOTIDE SEQUENCE</scope>
</reference>
<evidence type="ECO:0008006" key="2">
    <source>
        <dbReference type="Google" id="ProtNLM"/>
    </source>
</evidence>
<gene>
    <name evidence="1" type="ORF">METZ01_LOCUS323495</name>
</gene>
<name>A0A382PFF8_9ZZZZ</name>
<dbReference type="InterPro" id="IPR029044">
    <property type="entry name" value="Nucleotide-diphossugar_trans"/>
</dbReference>
<dbReference type="Gene3D" id="3.90.550.10">
    <property type="entry name" value="Spore Coat Polysaccharide Biosynthesis Protein SpsA, Chain A"/>
    <property type="match status" value="1"/>
</dbReference>
<dbReference type="Pfam" id="PF02348">
    <property type="entry name" value="CTP_transf_3"/>
    <property type="match status" value="1"/>
</dbReference>
<dbReference type="SUPFAM" id="SSF53448">
    <property type="entry name" value="Nucleotide-diphospho-sugar transferases"/>
    <property type="match status" value="1"/>
</dbReference>
<accession>A0A382PFF8</accession>
<protein>
    <recommendedName>
        <fullName evidence="2">CMP-N-acetylneuraminic acid synthetase</fullName>
    </recommendedName>
</protein>
<dbReference type="InterPro" id="IPR003329">
    <property type="entry name" value="Cytidylyl_trans"/>
</dbReference>
<dbReference type="AlphaFoldDB" id="A0A382PFF8"/>
<organism evidence="1">
    <name type="scientific">marine metagenome</name>
    <dbReference type="NCBI Taxonomy" id="408172"/>
    <lineage>
        <taxon>unclassified sequences</taxon>
        <taxon>metagenomes</taxon>
        <taxon>ecological metagenomes</taxon>
    </lineage>
</organism>